<reference evidence="6 7" key="1">
    <citation type="submission" date="2023-07" db="EMBL/GenBank/DDBJ databases">
        <title>Comparative genomics of wheat-associated soil bacteria to identify genetic determinants of phenazine resistance.</title>
        <authorList>
            <person name="Mouncey N."/>
        </authorList>
    </citation>
    <scope>NUCLEOTIDE SEQUENCE [LARGE SCALE GENOMIC DNA]</scope>
    <source>
        <strain evidence="6 7">V3I3</strain>
    </source>
</reference>
<keyword evidence="3" id="KW-0812">Transmembrane</keyword>
<dbReference type="Pfam" id="PF14257">
    <property type="entry name" value="DUF4349"/>
    <property type="match status" value="1"/>
</dbReference>
<feature type="coiled-coil region" evidence="1">
    <location>
        <begin position="148"/>
        <end position="175"/>
    </location>
</feature>
<feature type="region of interest" description="Disordered" evidence="2">
    <location>
        <begin position="25"/>
        <end position="65"/>
    </location>
</feature>
<keyword evidence="3" id="KW-0472">Membrane</keyword>
<proteinExistence type="predicted"/>
<evidence type="ECO:0000259" key="5">
    <source>
        <dbReference type="Pfam" id="PF14257"/>
    </source>
</evidence>
<feature type="signal peptide" evidence="4">
    <location>
        <begin position="1"/>
        <end position="25"/>
    </location>
</feature>
<evidence type="ECO:0000256" key="1">
    <source>
        <dbReference type="SAM" id="Coils"/>
    </source>
</evidence>
<keyword evidence="3" id="KW-1133">Transmembrane helix</keyword>
<protein>
    <recommendedName>
        <fullName evidence="5">DUF4349 domain-containing protein</fullName>
    </recommendedName>
</protein>
<dbReference type="EMBL" id="JAUSYY010000001">
    <property type="protein sequence ID" value="MDQ0893004.1"/>
    <property type="molecule type" value="Genomic_DNA"/>
</dbReference>
<accession>A0ABU0R7K2</accession>
<feature type="domain" description="DUF4349" evidence="5">
    <location>
        <begin position="68"/>
        <end position="275"/>
    </location>
</feature>
<feature type="region of interest" description="Disordered" evidence="2">
    <location>
        <begin position="289"/>
        <end position="325"/>
    </location>
</feature>
<feature type="compositionally biased region" description="Low complexity" evidence="2">
    <location>
        <begin position="293"/>
        <end position="311"/>
    </location>
</feature>
<gene>
    <name evidence="6" type="ORF">QFZ26_000559</name>
</gene>
<comment type="caution">
    <text evidence="6">The sequence shown here is derived from an EMBL/GenBank/DDBJ whole genome shotgun (WGS) entry which is preliminary data.</text>
</comment>
<evidence type="ECO:0000313" key="7">
    <source>
        <dbReference type="Proteomes" id="UP001239083"/>
    </source>
</evidence>
<evidence type="ECO:0000256" key="4">
    <source>
        <dbReference type="SAM" id="SignalP"/>
    </source>
</evidence>
<name>A0ABU0R7K2_9MICO</name>
<keyword evidence="4" id="KW-0732">Signal</keyword>
<evidence type="ECO:0000256" key="3">
    <source>
        <dbReference type="SAM" id="Phobius"/>
    </source>
</evidence>
<feature type="chain" id="PRO_5047218337" description="DUF4349 domain-containing protein" evidence="4">
    <location>
        <begin position="26"/>
        <end position="325"/>
    </location>
</feature>
<keyword evidence="7" id="KW-1185">Reference proteome</keyword>
<dbReference type="InterPro" id="IPR025645">
    <property type="entry name" value="DUF4349"/>
</dbReference>
<sequence length="325" mass="33629">MRRLAPAAAAAALTALLLAGCSAGADHAGSMEPGVAEPAAPRDQGQTPTEGGEAGSAELDATEPDADRSVITTGWMSVTVDDPIASAEAASDIAEQAGGRIDNRSETPATGTQPASASLTMRVPADELKGVVNELRELGSVNSVSMNASDVTQQRQDLDARIEALTASVDRLQQLLGTATSIADLIAIESELTTRQAELDSLTQQRDWLVDQVDFSTLTLELVTEDVAPDPAPDDFWSGLVAGWSALLAFASWLGVAIGVLLPWLLTGLVIAAIVITVVVASTRRRRPRSVDDTTTVDAPAPTTTAATSETDAPRPPSSGGTPEL</sequence>
<dbReference type="Proteomes" id="UP001239083">
    <property type="component" value="Unassembled WGS sequence"/>
</dbReference>
<evidence type="ECO:0000313" key="6">
    <source>
        <dbReference type="EMBL" id="MDQ0893004.1"/>
    </source>
</evidence>
<organism evidence="6 7">
    <name type="scientific">Agromyces ramosus</name>
    <dbReference type="NCBI Taxonomy" id="33879"/>
    <lineage>
        <taxon>Bacteria</taxon>
        <taxon>Bacillati</taxon>
        <taxon>Actinomycetota</taxon>
        <taxon>Actinomycetes</taxon>
        <taxon>Micrococcales</taxon>
        <taxon>Microbacteriaceae</taxon>
        <taxon>Agromyces</taxon>
    </lineage>
</organism>
<dbReference type="RefSeq" id="WP_307039075.1">
    <property type="nucleotide sequence ID" value="NZ_JAUSYY010000001.1"/>
</dbReference>
<keyword evidence="1" id="KW-0175">Coiled coil</keyword>
<evidence type="ECO:0000256" key="2">
    <source>
        <dbReference type="SAM" id="MobiDB-lite"/>
    </source>
</evidence>
<dbReference type="PROSITE" id="PS51257">
    <property type="entry name" value="PROKAR_LIPOPROTEIN"/>
    <property type="match status" value="1"/>
</dbReference>
<feature type="transmembrane region" description="Helical" evidence="3">
    <location>
        <begin position="253"/>
        <end position="280"/>
    </location>
</feature>